<comment type="caution">
    <text evidence="1">The sequence shown here is derived from an EMBL/GenBank/DDBJ whole genome shotgun (WGS) entry which is preliminary data.</text>
</comment>
<keyword evidence="2" id="KW-1185">Reference proteome</keyword>
<protein>
    <submittedName>
        <fullName evidence="1">Uncharacterized protein</fullName>
    </submittedName>
</protein>
<proteinExistence type="predicted"/>
<dbReference type="EMBL" id="CM055749">
    <property type="protein sequence ID" value="KAJ7995010.1"/>
    <property type="molecule type" value="Genomic_DNA"/>
</dbReference>
<dbReference type="Proteomes" id="UP001157502">
    <property type="component" value="Chromosome 22"/>
</dbReference>
<reference evidence="1" key="1">
    <citation type="submission" date="2021-05" db="EMBL/GenBank/DDBJ databases">
        <authorList>
            <person name="Pan Q."/>
            <person name="Jouanno E."/>
            <person name="Zahm M."/>
            <person name="Klopp C."/>
            <person name="Cabau C."/>
            <person name="Louis A."/>
            <person name="Berthelot C."/>
            <person name="Parey E."/>
            <person name="Roest Crollius H."/>
            <person name="Montfort J."/>
            <person name="Robinson-Rechavi M."/>
            <person name="Bouchez O."/>
            <person name="Lampietro C."/>
            <person name="Lopez Roques C."/>
            <person name="Donnadieu C."/>
            <person name="Postlethwait J."/>
            <person name="Bobe J."/>
            <person name="Dillon D."/>
            <person name="Chandos A."/>
            <person name="von Hippel F."/>
            <person name="Guiguen Y."/>
        </authorList>
    </citation>
    <scope>NUCLEOTIDE SEQUENCE</scope>
    <source>
        <strain evidence="1">YG-Jan2019</strain>
    </source>
</reference>
<organism evidence="1 2">
    <name type="scientific">Dallia pectoralis</name>
    <name type="common">Alaska blackfish</name>
    <dbReference type="NCBI Taxonomy" id="75939"/>
    <lineage>
        <taxon>Eukaryota</taxon>
        <taxon>Metazoa</taxon>
        <taxon>Chordata</taxon>
        <taxon>Craniata</taxon>
        <taxon>Vertebrata</taxon>
        <taxon>Euteleostomi</taxon>
        <taxon>Actinopterygii</taxon>
        <taxon>Neopterygii</taxon>
        <taxon>Teleostei</taxon>
        <taxon>Protacanthopterygii</taxon>
        <taxon>Esociformes</taxon>
        <taxon>Umbridae</taxon>
        <taxon>Dallia</taxon>
    </lineage>
</organism>
<sequence length="144" mass="16682">MKWHRCPQYRLLRLCIPRSRSVEVNLTLPSSMGSEESLWETQESSESPWENLAVLFASSNFVCEKTMACHHVFFPTIRQSWRVALAASKVVWSWKRCMFSSSRYAPVEPGHQDRPKQTMHTPVMLKEVLRCLDIQPGQGAHMHP</sequence>
<accession>A0ACC2FUS6</accession>
<name>A0ACC2FUS6_DALPE</name>
<evidence type="ECO:0000313" key="2">
    <source>
        <dbReference type="Proteomes" id="UP001157502"/>
    </source>
</evidence>
<evidence type="ECO:0000313" key="1">
    <source>
        <dbReference type="EMBL" id="KAJ7995010.1"/>
    </source>
</evidence>
<gene>
    <name evidence="1" type="ORF">DPEC_G00255460</name>
</gene>